<sequence length="151" mass="16863">MTTYSYVCARTITAPFSVAFSDFTCDIELRNAALGASRHVIGLPAARDGAQSPLRIDRLFYQAIPRGDIDIYTNVDAEALRYKSVWKPGVLHNVPKSTIESMRNVLTDEEISFEKKLIRASCYFLVNAINAKLRKMATGAGKRREDWSLSG</sequence>
<name>A0ACC1P7I2_9PEZI</name>
<organism evidence="1 2">
    <name type="scientific">Xylaria curta</name>
    <dbReference type="NCBI Taxonomy" id="42375"/>
    <lineage>
        <taxon>Eukaryota</taxon>
        <taxon>Fungi</taxon>
        <taxon>Dikarya</taxon>
        <taxon>Ascomycota</taxon>
        <taxon>Pezizomycotina</taxon>
        <taxon>Sordariomycetes</taxon>
        <taxon>Xylariomycetidae</taxon>
        <taxon>Xylariales</taxon>
        <taxon>Xylariaceae</taxon>
        <taxon>Xylaria</taxon>
    </lineage>
</organism>
<comment type="caution">
    <text evidence="1">The sequence shown here is derived from an EMBL/GenBank/DDBJ whole genome shotgun (WGS) entry which is preliminary data.</text>
</comment>
<proteinExistence type="predicted"/>
<reference evidence="1" key="1">
    <citation type="submission" date="2022-10" db="EMBL/GenBank/DDBJ databases">
        <title>Genome Sequence of Xylaria curta.</title>
        <authorList>
            <person name="Buettner E."/>
        </authorList>
    </citation>
    <scope>NUCLEOTIDE SEQUENCE</scope>
    <source>
        <strain evidence="1">Babe10</strain>
    </source>
</reference>
<evidence type="ECO:0000313" key="1">
    <source>
        <dbReference type="EMBL" id="KAJ2987999.1"/>
    </source>
</evidence>
<gene>
    <name evidence="1" type="ORF">NUW58_g4207</name>
</gene>
<protein>
    <submittedName>
        <fullName evidence="1">Uncharacterized protein</fullName>
    </submittedName>
</protein>
<dbReference type="EMBL" id="JAPDGR010000711">
    <property type="protein sequence ID" value="KAJ2987999.1"/>
    <property type="molecule type" value="Genomic_DNA"/>
</dbReference>
<evidence type="ECO:0000313" key="2">
    <source>
        <dbReference type="Proteomes" id="UP001143856"/>
    </source>
</evidence>
<accession>A0ACC1P7I2</accession>
<keyword evidence="2" id="KW-1185">Reference proteome</keyword>
<dbReference type="Proteomes" id="UP001143856">
    <property type="component" value="Unassembled WGS sequence"/>
</dbReference>